<dbReference type="EMBL" id="CP000922">
    <property type="protein sequence ID" value="ACJ33161.1"/>
    <property type="molecule type" value="Genomic_DNA"/>
</dbReference>
<sequence length="75" mass="8906">MFSMKKTKTKENPMEKYVPMVMRWIENTFDMSAIQVEDFSVFPAGKLIRDENGHTMVVFYDIWTEQVKYTFPSGK</sequence>
<protein>
    <submittedName>
        <fullName evidence="1">Uncharacterized protein</fullName>
    </submittedName>
</protein>
<dbReference type="KEGG" id="afl:Aflv_0783"/>
<dbReference type="STRING" id="491915.Aflv_0783"/>
<organism evidence="1 2">
    <name type="scientific">Anoxybacillus flavithermus (strain DSM 21510 / WK1)</name>
    <dbReference type="NCBI Taxonomy" id="491915"/>
    <lineage>
        <taxon>Bacteria</taxon>
        <taxon>Bacillati</taxon>
        <taxon>Bacillota</taxon>
        <taxon>Bacilli</taxon>
        <taxon>Bacillales</taxon>
        <taxon>Anoxybacillaceae</taxon>
        <taxon>Anoxybacillus</taxon>
    </lineage>
</organism>
<dbReference type="HOGENOM" id="CLU_2663069_0_0_9"/>
<reference evidence="1 2" key="1">
    <citation type="journal article" date="2008" name="Genome Biol.">
        <title>Encapsulated in silica: genome, proteome and physiology of the thermophilic bacterium Anoxybacillus flavithermus WK1.</title>
        <authorList>
            <person name="Saw J.H."/>
            <person name="Mountain B.W."/>
            <person name="Feng L."/>
            <person name="Omelchenko M.V."/>
            <person name="Hou S."/>
            <person name="Saito J.A."/>
            <person name="Stott M.B."/>
            <person name="Li D."/>
            <person name="Zhao G."/>
            <person name="Wu J."/>
            <person name="Galperin M.Y."/>
            <person name="Koonin E.V."/>
            <person name="Makarova K.S."/>
            <person name="Wolf Y.I."/>
            <person name="Rigden D.J."/>
            <person name="Dunfield P.F."/>
            <person name="Wang L."/>
            <person name="Alam M."/>
        </authorList>
    </citation>
    <scope>NUCLEOTIDE SEQUENCE [LARGE SCALE GENOMIC DNA]</scope>
    <source>
        <strain evidence="2">DSM 21510 / WK1</strain>
    </source>
</reference>
<gene>
    <name evidence="1" type="ordered locus">Aflv_0783</name>
</gene>
<dbReference type="Proteomes" id="UP000000742">
    <property type="component" value="Chromosome"/>
</dbReference>
<dbReference type="eggNOG" id="ENOG5033HGW">
    <property type="taxonomic scope" value="Bacteria"/>
</dbReference>
<name>B7GIX0_ANOFW</name>
<evidence type="ECO:0000313" key="1">
    <source>
        <dbReference type="EMBL" id="ACJ33161.1"/>
    </source>
</evidence>
<dbReference type="AlphaFoldDB" id="B7GIX0"/>
<accession>B7GIX0</accession>
<evidence type="ECO:0000313" key="2">
    <source>
        <dbReference type="Proteomes" id="UP000000742"/>
    </source>
</evidence>
<proteinExistence type="predicted"/>